<dbReference type="Proteomes" id="UP000295325">
    <property type="component" value="Unassembled WGS sequence"/>
</dbReference>
<dbReference type="AlphaFoldDB" id="A0A4R7KVD4"/>
<protein>
    <submittedName>
        <fullName evidence="1">Uncharacterized protein</fullName>
    </submittedName>
</protein>
<keyword evidence="2" id="KW-1185">Reference proteome</keyword>
<dbReference type="EMBL" id="SOAZ01000001">
    <property type="protein sequence ID" value="TDT63582.1"/>
    <property type="molecule type" value="Genomic_DNA"/>
</dbReference>
<proteinExistence type="predicted"/>
<organism evidence="1 2">
    <name type="scientific">Fonticella tunisiensis</name>
    <dbReference type="NCBI Taxonomy" id="1096341"/>
    <lineage>
        <taxon>Bacteria</taxon>
        <taxon>Bacillati</taxon>
        <taxon>Bacillota</taxon>
        <taxon>Clostridia</taxon>
        <taxon>Eubacteriales</taxon>
        <taxon>Clostridiaceae</taxon>
        <taxon>Fonticella</taxon>
    </lineage>
</organism>
<evidence type="ECO:0000313" key="1">
    <source>
        <dbReference type="EMBL" id="TDT63582.1"/>
    </source>
</evidence>
<name>A0A4R7KVD4_9CLOT</name>
<evidence type="ECO:0000313" key="2">
    <source>
        <dbReference type="Proteomes" id="UP000295325"/>
    </source>
</evidence>
<comment type="caution">
    <text evidence="1">The sequence shown here is derived from an EMBL/GenBank/DDBJ whole genome shotgun (WGS) entry which is preliminary data.</text>
</comment>
<sequence>MSVTKRKFTPEFYGYYKITRDLKRNFNLKINMTKVYRL</sequence>
<reference evidence="1 2" key="1">
    <citation type="submission" date="2019-03" db="EMBL/GenBank/DDBJ databases">
        <title>Genomic Encyclopedia of Type Strains, Phase IV (KMG-IV): sequencing the most valuable type-strain genomes for metagenomic binning, comparative biology and taxonomic classification.</title>
        <authorList>
            <person name="Goeker M."/>
        </authorList>
    </citation>
    <scope>NUCLEOTIDE SEQUENCE [LARGE SCALE GENOMIC DNA]</scope>
    <source>
        <strain evidence="1 2">DSM 24455</strain>
    </source>
</reference>
<gene>
    <name evidence="1" type="ORF">EDD71_1016</name>
</gene>
<accession>A0A4R7KVD4</accession>